<comment type="caution">
    <text evidence="1">The sequence shown here is derived from an EMBL/GenBank/DDBJ whole genome shotgun (WGS) entry which is preliminary data.</text>
</comment>
<evidence type="ECO:0000313" key="2">
    <source>
        <dbReference type="Proteomes" id="UP000622552"/>
    </source>
</evidence>
<dbReference type="RefSeq" id="WP_197005260.1">
    <property type="nucleotide sequence ID" value="NZ_BONS01000025.1"/>
</dbReference>
<name>A0A8J7GVY3_9ACTN</name>
<reference evidence="1" key="1">
    <citation type="submission" date="2020-11" db="EMBL/GenBank/DDBJ databases">
        <title>Sequencing the genomes of 1000 actinobacteria strains.</title>
        <authorList>
            <person name="Klenk H.-P."/>
        </authorList>
    </citation>
    <scope>NUCLEOTIDE SEQUENCE</scope>
    <source>
        <strain evidence="1">DSM 45356</strain>
    </source>
</reference>
<keyword evidence="2" id="KW-1185">Reference proteome</keyword>
<proteinExistence type="predicted"/>
<organism evidence="1 2">
    <name type="scientific">Longispora fulva</name>
    <dbReference type="NCBI Taxonomy" id="619741"/>
    <lineage>
        <taxon>Bacteria</taxon>
        <taxon>Bacillati</taxon>
        <taxon>Actinomycetota</taxon>
        <taxon>Actinomycetes</taxon>
        <taxon>Micromonosporales</taxon>
        <taxon>Micromonosporaceae</taxon>
        <taxon>Longispora</taxon>
    </lineage>
</organism>
<dbReference type="Proteomes" id="UP000622552">
    <property type="component" value="Unassembled WGS sequence"/>
</dbReference>
<sequence>MTTTWEYARLEYIATGSLGADRVQDWEATFYGPGGGERWGVDERYNDIPHLNRAGAQGWESYDRSDRLIGQPVRLQRVTYSMRRPKA</sequence>
<dbReference type="AlphaFoldDB" id="A0A8J7GVY3"/>
<accession>A0A8J7GVY3</accession>
<gene>
    <name evidence="1" type="ORF">IW245_004705</name>
</gene>
<dbReference type="EMBL" id="JADOUF010000001">
    <property type="protein sequence ID" value="MBG6138511.1"/>
    <property type="molecule type" value="Genomic_DNA"/>
</dbReference>
<protein>
    <submittedName>
        <fullName evidence="1">Uncharacterized protein</fullName>
    </submittedName>
</protein>
<evidence type="ECO:0000313" key="1">
    <source>
        <dbReference type="EMBL" id="MBG6138511.1"/>
    </source>
</evidence>